<sequence>MPSVNPGTVILNGENPFIWLSETKDGPRTSEASLWTITYSPKGAGHALFIKSELTENEWRIYTDNVEMTRWLQSTVQGMLVPDTKDQSIPTINAEFDRSGDTKKAWSQTIRSTEDEIVMSWVDMHQPLLVSDETVSDLPLRPYGVSAVMIPAEKAVLTVNGKQASGQIWPMDLDGHSFTTGALAFSESWRE</sequence>
<evidence type="ECO:0000313" key="1">
    <source>
        <dbReference type="EMBL" id="QUS58503.1"/>
    </source>
</evidence>
<gene>
    <name evidence="1" type="ORF">KGB56_22550</name>
</gene>
<accession>A0ABX8ATW4</accession>
<organism evidence="1 2">
    <name type="scientific">Pseudovibrio brasiliensis</name>
    <dbReference type="NCBI Taxonomy" id="1898042"/>
    <lineage>
        <taxon>Bacteria</taxon>
        <taxon>Pseudomonadati</taxon>
        <taxon>Pseudomonadota</taxon>
        <taxon>Alphaproteobacteria</taxon>
        <taxon>Hyphomicrobiales</taxon>
        <taxon>Stappiaceae</taxon>
        <taxon>Pseudovibrio</taxon>
    </lineage>
</organism>
<dbReference type="Proteomes" id="UP000680706">
    <property type="component" value="Plasmid pAb134-01"/>
</dbReference>
<geneLocation type="plasmid" evidence="1 2">
    <name>pAb134-01</name>
</geneLocation>
<name>A0ABX8ATW4_9HYPH</name>
<reference evidence="1 2" key="1">
    <citation type="journal article" date="2021" name="Angew. Chem. Int. Ed. Engl.">
        <title>A novel family of nonribosomal peptides modulate collective behavior in Pseudovibrio bacteria isolated from marine sponges.</title>
        <authorList>
            <person name="Ioca L.P."/>
            <person name="Dai Y."/>
            <person name="Kunakom S."/>
            <person name="Diaz-Espinosa J."/>
            <person name="Krunic A."/>
            <person name="Crnkovic C.M."/>
            <person name="Orjala J."/>
            <person name="Sanchez L.M."/>
            <person name="Ferreira A.G."/>
            <person name="Berlinck R.G.S."/>
            <person name="Eustaquio A.S."/>
        </authorList>
    </citation>
    <scope>NUCLEOTIDE SEQUENCE [LARGE SCALE GENOMIC DNA]</scope>
    <source>
        <strain evidence="1 2">Ab134</strain>
        <plasmid evidence="1 2">pAb134-01</plasmid>
    </source>
</reference>
<proteinExistence type="predicted"/>
<dbReference type="RefSeq" id="WP_075701356.1">
    <property type="nucleotide sequence ID" value="NZ_CP074127.1"/>
</dbReference>
<evidence type="ECO:0000313" key="2">
    <source>
        <dbReference type="Proteomes" id="UP000680706"/>
    </source>
</evidence>
<keyword evidence="1" id="KW-0614">Plasmid</keyword>
<dbReference type="EMBL" id="CP074127">
    <property type="protein sequence ID" value="QUS58503.1"/>
    <property type="molecule type" value="Genomic_DNA"/>
</dbReference>
<protein>
    <submittedName>
        <fullName evidence="1">Uncharacterized protein</fullName>
    </submittedName>
</protein>
<keyword evidence="2" id="KW-1185">Reference proteome</keyword>